<dbReference type="eggNOG" id="ENOG5033D30">
    <property type="taxonomic scope" value="Bacteria"/>
</dbReference>
<protein>
    <recommendedName>
        <fullName evidence="3">C_GCAxxG_C_C family protein</fullName>
    </recommendedName>
</protein>
<evidence type="ECO:0000313" key="2">
    <source>
        <dbReference type="Proteomes" id="UP000019426"/>
    </source>
</evidence>
<dbReference type="InterPro" id="IPR010181">
    <property type="entry name" value="CGCAxxGCC_motif"/>
</dbReference>
<organism evidence="1 2">
    <name type="scientific">Clostridium bornimense</name>
    <dbReference type="NCBI Taxonomy" id="1216932"/>
    <lineage>
        <taxon>Bacteria</taxon>
        <taxon>Bacillati</taxon>
        <taxon>Bacillota</taxon>
        <taxon>Clostridia</taxon>
        <taxon>Eubacteriales</taxon>
        <taxon>Clostridiaceae</taxon>
        <taxon>Clostridium</taxon>
    </lineage>
</organism>
<reference evidence="1 2" key="1">
    <citation type="submission" date="2013-11" db="EMBL/GenBank/DDBJ databases">
        <title>Complete genome sequence of Clostridum sp. M2/40.</title>
        <authorList>
            <person name="Wibberg D."/>
            <person name="Puehler A."/>
            <person name="Schlueter A."/>
        </authorList>
    </citation>
    <scope>NUCLEOTIDE SEQUENCE [LARGE SCALE GENOMIC DNA]</scope>
    <source>
        <strain evidence="2">M2/40</strain>
    </source>
</reference>
<dbReference type="Pfam" id="PF09719">
    <property type="entry name" value="C_GCAxxG_C_C"/>
    <property type="match status" value="1"/>
</dbReference>
<keyword evidence="2" id="KW-1185">Reference proteome</keyword>
<sequence length="118" mass="13050">MKVSDYHKQGYNCAEAMIKTYNEEHGTDIPVSLGSGMGSGFTSGSLCGAISAATMIIGYLKGREESTEGNMARGYTKEMMDAIIEKYNTHLCRDLKANKITCEEIENYTYDLLVDILK</sequence>
<dbReference type="EMBL" id="HG917868">
    <property type="protein sequence ID" value="CDM67360.1"/>
    <property type="molecule type" value="Genomic_DNA"/>
</dbReference>
<gene>
    <name evidence="1" type="ORF">CM240_0189</name>
</gene>
<dbReference type="STRING" id="1216932.CM240_0189"/>
<proteinExistence type="predicted"/>
<name>W6SCM2_9CLOT</name>
<dbReference type="NCBIfam" id="TIGR01909">
    <property type="entry name" value="C_GCAxxG_C_C"/>
    <property type="match status" value="1"/>
</dbReference>
<dbReference type="SUPFAM" id="SSF48695">
    <property type="entry name" value="Multiheme cytochromes"/>
    <property type="match status" value="1"/>
</dbReference>
<dbReference type="HOGENOM" id="CLU_091283_5_1_9"/>
<evidence type="ECO:0000313" key="1">
    <source>
        <dbReference type="EMBL" id="CDM67360.1"/>
    </source>
</evidence>
<dbReference type="InterPro" id="IPR036280">
    <property type="entry name" value="Multihaem_cyt_sf"/>
</dbReference>
<dbReference type="OrthoDB" id="1624765at2"/>
<accession>W6SCM2</accession>
<dbReference type="Proteomes" id="UP000019426">
    <property type="component" value="Chromosome M2/40_rep1"/>
</dbReference>
<evidence type="ECO:0008006" key="3">
    <source>
        <dbReference type="Google" id="ProtNLM"/>
    </source>
</evidence>
<dbReference type="AlphaFoldDB" id="W6SCM2"/>
<dbReference type="RefSeq" id="WP_044035828.1">
    <property type="nucleotide sequence ID" value="NZ_HG917868.1"/>
</dbReference>
<dbReference type="KEGG" id="clt:CM240_0189"/>
<dbReference type="PATRIC" id="fig|1216932.3.peg.169"/>